<name>A0ABY1ZPH9_9GAMM</name>
<organism evidence="5 6">
    <name type="scientific">Marinobacter halodurans</name>
    <dbReference type="NCBI Taxonomy" id="2528979"/>
    <lineage>
        <taxon>Bacteria</taxon>
        <taxon>Pseudomonadati</taxon>
        <taxon>Pseudomonadota</taxon>
        <taxon>Gammaproteobacteria</taxon>
        <taxon>Pseudomonadales</taxon>
        <taxon>Marinobacteraceae</taxon>
        <taxon>Marinobacter</taxon>
    </lineage>
</organism>
<keyword evidence="2 3" id="KW-0175">Coiled coil</keyword>
<dbReference type="InterPro" id="IPR059052">
    <property type="entry name" value="HH_YbhG-like"/>
</dbReference>
<comment type="subcellular location">
    <subcellularLocation>
        <location evidence="1">Cell envelope</location>
    </subcellularLocation>
</comment>
<feature type="domain" description="YbhG-like alpha-helical hairpin" evidence="4">
    <location>
        <begin position="64"/>
        <end position="186"/>
    </location>
</feature>
<dbReference type="Gene3D" id="1.10.287.470">
    <property type="entry name" value="Helix hairpin bin"/>
    <property type="match status" value="3"/>
</dbReference>
<evidence type="ECO:0000256" key="2">
    <source>
        <dbReference type="ARBA" id="ARBA00023054"/>
    </source>
</evidence>
<keyword evidence="6" id="KW-1185">Reference proteome</keyword>
<dbReference type="Pfam" id="PF25881">
    <property type="entry name" value="HH_YBHG"/>
    <property type="match status" value="1"/>
</dbReference>
<dbReference type="InterPro" id="IPR050465">
    <property type="entry name" value="UPF0194_transport"/>
</dbReference>
<evidence type="ECO:0000256" key="3">
    <source>
        <dbReference type="SAM" id="Coils"/>
    </source>
</evidence>
<comment type="caution">
    <text evidence="5">The sequence shown here is derived from an EMBL/GenBank/DDBJ whole genome shotgun (WGS) entry which is preliminary data.</text>
</comment>
<dbReference type="Gene3D" id="2.40.30.170">
    <property type="match status" value="1"/>
</dbReference>
<dbReference type="EMBL" id="SJDL01000004">
    <property type="protein sequence ID" value="TBW58604.1"/>
    <property type="molecule type" value="Genomic_DNA"/>
</dbReference>
<dbReference type="PANTHER" id="PTHR32347">
    <property type="entry name" value="EFFLUX SYSTEM COMPONENT YKNX-RELATED"/>
    <property type="match status" value="1"/>
</dbReference>
<dbReference type="Proteomes" id="UP000313645">
    <property type="component" value="Unassembled WGS sequence"/>
</dbReference>
<proteinExistence type="predicted"/>
<sequence>MKSLLVAGLALGLLSSCDTGPEPLLGTVEWDRIVVLAEASEPITEIAVAEGQSVVKGDLILRQDARRLQAQLDEARATLQQQTARLEELRHGARPETIAAARADLAGAISQARNAELALQRTQTLYQRGTVPKAQLDDRESALDSANAAVESRQAQLNELLQGTRTEQLDQARAAMQSADAKVRQLTVSRERLDVHAPRSGRVDSLPHKLGDQPRARDPLVTLLSGDAPYVRIFVPEARRTGIQAGDRFRVRVDGVGEAFDAVVRSIRSDPAFTPYYALSGDDASRLVYRAELVLQGERAQSLPAGVPAQAWPASTEPHNGD</sequence>
<evidence type="ECO:0000313" key="6">
    <source>
        <dbReference type="Proteomes" id="UP000313645"/>
    </source>
</evidence>
<dbReference type="PANTHER" id="PTHR32347:SF29">
    <property type="entry name" value="UPF0194 MEMBRANE PROTEIN YBHG"/>
    <property type="match status" value="1"/>
</dbReference>
<feature type="coiled-coil region" evidence="3">
    <location>
        <begin position="62"/>
        <end position="92"/>
    </location>
</feature>
<protein>
    <submittedName>
        <fullName evidence="5">HlyD family efflux transporter periplasmic adaptor subunit</fullName>
    </submittedName>
</protein>
<evidence type="ECO:0000256" key="1">
    <source>
        <dbReference type="ARBA" id="ARBA00004196"/>
    </source>
</evidence>
<evidence type="ECO:0000259" key="4">
    <source>
        <dbReference type="Pfam" id="PF25881"/>
    </source>
</evidence>
<evidence type="ECO:0000313" key="5">
    <source>
        <dbReference type="EMBL" id="TBW58604.1"/>
    </source>
</evidence>
<reference evidence="5 6" key="1">
    <citation type="submission" date="2019-02" db="EMBL/GenBank/DDBJ databases">
        <title>Marinobacter halodurans sp. nov., a marine bacterium isolated from sea tidal flat.</title>
        <authorList>
            <person name="Yoo Y."/>
            <person name="Lee D.W."/>
            <person name="Kim B.S."/>
            <person name="Kim J.-J."/>
        </authorList>
    </citation>
    <scope>NUCLEOTIDE SEQUENCE [LARGE SCALE GENOMIC DNA]</scope>
    <source>
        <strain evidence="5 6">YJ-S3-2</strain>
    </source>
</reference>
<dbReference type="SUPFAM" id="SSF111369">
    <property type="entry name" value="HlyD-like secretion proteins"/>
    <property type="match status" value="3"/>
</dbReference>
<gene>
    <name evidence="5" type="ORF">EZI54_03390</name>
</gene>
<dbReference type="Gene3D" id="2.40.50.100">
    <property type="match status" value="2"/>
</dbReference>
<accession>A0ABY1ZPH9</accession>
<dbReference type="PROSITE" id="PS51257">
    <property type="entry name" value="PROKAR_LIPOPROTEIN"/>
    <property type="match status" value="1"/>
</dbReference>